<organism evidence="2 3">
    <name type="scientific">Hymenobacter montanus</name>
    <dbReference type="NCBI Taxonomy" id="2771359"/>
    <lineage>
        <taxon>Bacteria</taxon>
        <taxon>Pseudomonadati</taxon>
        <taxon>Bacteroidota</taxon>
        <taxon>Cytophagia</taxon>
        <taxon>Cytophagales</taxon>
        <taxon>Hymenobacteraceae</taxon>
        <taxon>Hymenobacter</taxon>
    </lineage>
</organism>
<reference evidence="2" key="1">
    <citation type="submission" date="2020-09" db="EMBL/GenBank/DDBJ databases">
        <authorList>
            <person name="Kim M.K."/>
        </authorList>
    </citation>
    <scope>NUCLEOTIDE SEQUENCE</scope>
    <source>
        <strain evidence="2">BT664</strain>
    </source>
</reference>
<evidence type="ECO:0000256" key="1">
    <source>
        <dbReference type="SAM" id="MobiDB-lite"/>
    </source>
</evidence>
<feature type="region of interest" description="Disordered" evidence="1">
    <location>
        <begin position="144"/>
        <end position="170"/>
    </location>
</feature>
<name>A0A927BCZ2_9BACT</name>
<gene>
    <name evidence="2" type="ORF">IC235_07310</name>
</gene>
<evidence type="ECO:0000313" key="2">
    <source>
        <dbReference type="EMBL" id="MBD2767698.1"/>
    </source>
</evidence>
<proteinExistence type="predicted"/>
<protein>
    <submittedName>
        <fullName evidence="2">Uncharacterized protein</fullName>
    </submittedName>
</protein>
<sequence>MRSCLAPGGLLLTQFLPQPGRAQTSPPPPLYATYQYQAYTVYENASTTPPTKVPGVGGTLVLRPDSTYEKRLRIATPSGPYYFNQTGRFFLAGDSIRFVFTDAKGTDVQRGTFNFNPAKKQLTISINGYPAGNKGVYELIAAGANPTRTQTARPPKPTGRRPPSSRKGRR</sequence>
<dbReference type="AlphaFoldDB" id="A0A927BCZ2"/>
<dbReference type="Proteomes" id="UP000612233">
    <property type="component" value="Unassembled WGS sequence"/>
</dbReference>
<accession>A0A927BCZ2</accession>
<evidence type="ECO:0000313" key="3">
    <source>
        <dbReference type="Proteomes" id="UP000612233"/>
    </source>
</evidence>
<comment type="caution">
    <text evidence="2">The sequence shown here is derived from an EMBL/GenBank/DDBJ whole genome shotgun (WGS) entry which is preliminary data.</text>
</comment>
<dbReference type="RefSeq" id="WP_191004517.1">
    <property type="nucleotide sequence ID" value="NZ_JACXAD010000006.1"/>
</dbReference>
<dbReference type="EMBL" id="JACXAD010000006">
    <property type="protein sequence ID" value="MBD2767698.1"/>
    <property type="molecule type" value="Genomic_DNA"/>
</dbReference>
<keyword evidence="3" id="KW-1185">Reference proteome</keyword>